<keyword evidence="2" id="KW-1185">Reference proteome</keyword>
<protein>
    <submittedName>
        <fullName evidence="1">Uncharacterized protein</fullName>
    </submittedName>
</protein>
<reference evidence="1" key="2">
    <citation type="journal article" date="2022" name="New Phytol.">
        <title>Evolutionary transition to the ectomycorrhizal habit in the genomes of a hyperdiverse lineage of mushroom-forming fungi.</title>
        <authorList>
            <person name="Looney B."/>
            <person name="Miyauchi S."/>
            <person name="Morin E."/>
            <person name="Drula E."/>
            <person name="Courty P.E."/>
            <person name="Kohler A."/>
            <person name="Kuo A."/>
            <person name="LaButti K."/>
            <person name="Pangilinan J."/>
            <person name="Lipzen A."/>
            <person name="Riley R."/>
            <person name="Andreopoulos W."/>
            <person name="He G."/>
            <person name="Johnson J."/>
            <person name="Nolan M."/>
            <person name="Tritt A."/>
            <person name="Barry K.W."/>
            <person name="Grigoriev I.V."/>
            <person name="Nagy L.G."/>
            <person name="Hibbett D."/>
            <person name="Henrissat B."/>
            <person name="Matheny P.B."/>
            <person name="Labbe J."/>
            <person name="Martin F.M."/>
        </authorList>
    </citation>
    <scope>NUCLEOTIDE SEQUENCE</scope>
    <source>
        <strain evidence="1">EC-137</strain>
    </source>
</reference>
<gene>
    <name evidence="1" type="ORF">K488DRAFT_66360</name>
</gene>
<comment type="caution">
    <text evidence="1">The sequence shown here is derived from an EMBL/GenBank/DDBJ whole genome shotgun (WGS) entry which is preliminary data.</text>
</comment>
<accession>A0ACB8Q4B0</accession>
<evidence type="ECO:0000313" key="1">
    <source>
        <dbReference type="EMBL" id="KAI0026498.1"/>
    </source>
</evidence>
<sequence length="334" mass="38610">ERGPRVPRNALLSEDDHGRRYPIYEQIGDPKVRVTGRLAWQKRVRRLYSTLETPHPYFVAVWEECYYRWCALTELVIWAPMDGLENDESGWSTGDRSWTIDQKHQWKNLTLFLAACGSACLEETHDPYALQEIIPAELLPDAMRVLKDPRELITFFIQYLIDMLLTDSVMARETAKEVLGSELSYRLHGKLLKHLDERVSFFLDREDQADACRQCYPGHHARGELRIERPFIAVLKLLSENTQSKDELLTVDVTPTLYALAGFINCFLGSEAQRVHIKFCVLCDSLFARPDMLSMRKDGNLHQNVLDILIDWVQNPQAVRSSLSFFLQHVVSIC</sequence>
<dbReference type="Proteomes" id="UP000814128">
    <property type="component" value="Unassembled WGS sequence"/>
</dbReference>
<reference evidence="1" key="1">
    <citation type="submission" date="2021-02" db="EMBL/GenBank/DDBJ databases">
        <authorList>
            <consortium name="DOE Joint Genome Institute"/>
            <person name="Ahrendt S."/>
            <person name="Looney B.P."/>
            <person name="Miyauchi S."/>
            <person name="Morin E."/>
            <person name="Drula E."/>
            <person name="Courty P.E."/>
            <person name="Chicoki N."/>
            <person name="Fauchery L."/>
            <person name="Kohler A."/>
            <person name="Kuo A."/>
            <person name="Labutti K."/>
            <person name="Pangilinan J."/>
            <person name="Lipzen A."/>
            <person name="Riley R."/>
            <person name="Andreopoulos W."/>
            <person name="He G."/>
            <person name="Johnson J."/>
            <person name="Barry K.W."/>
            <person name="Grigoriev I.V."/>
            <person name="Nagy L."/>
            <person name="Hibbett D."/>
            <person name="Henrissat B."/>
            <person name="Matheny P.B."/>
            <person name="Labbe J."/>
            <person name="Martin F."/>
        </authorList>
    </citation>
    <scope>NUCLEOTIDE SEQUENCE</scope>
    <source>
        <strain evidence="1">EC-137</strain>
    </source>
</reference>
<proteinExistence type="predicted"/>
<feature type="non-terminal residue" evidence="1">
    <location>
        <position position="1"/>
    </location>
</feature>
<dbReference type="EMBL" id="MU274474">
    <property type="protein sequence ID" value="KAI0026498.1"/>
    <property type="molecule type" value="Genomic_DNA"/>
</dbReference>
<organism evidence="1 2">
    <name type="scientific">Vararia minispora EC-137</name>
    <dbReference type="NCBI Taxonomy" id="1314806"/>
    <lineage>
        <taxon>Eukaryota</taxon>
        <taxon>Fungi</taxon>
        <taxon>Dikarya</taxon>
        <taxon>Basidiomycota</taxon>
        <taxon>Agaricomycotina</taxon>
        <taxon>Agaricomycetes</taxon>
        <taxon>Russulales</taxon>
        <taxon>Lachnocladiaceae</taxon>
        <taxon>Vararia</taxon>
    </lineage>
</organism>
<evidence type="ECO:0000313" key="2">
    <source>
        <dbReference type="Proteomes" id="UP000814128"/>
    </source>
</evidence>
<name>A0ACB8Q4B0_9AGAM</name>